<keyword evidence="3" id="KW-0732">Signal</keyword>
<dbReference type="EMBL" id="CADEPI010000324">
    <property type="protein sequence ID" value="CAB3383775.1"/>
    <property type="molecule type" value="Genomic_DNA"/>
</dbReference>
<dbReference type="Proteomes" id="UP000494165">
    <property type="component" value="Unassembled WGS sequence"/>
</dbReference>
<sequence length="538" mass="60091">MLGLQQLSLFLLLFGKAQGDLISVRKENETVACVTSDFEHAMAFVKKPVNDADFTRVEYLDVTGEPVMMTKYDCNLITDNCTRWNRIKDRDVQGWILSGNMIGNLITDYRWNDLPTHFINATSFREEFEKIGPIHATFHFSILAKEEVEILVAGGSHDNAEQKSYVAIFKDKIVSGIQQLKDKIWQRSPANQNTIEEKNILHGGKKWTPVTVVVGAQNSTSASNRAGQVIFHVKRSACGSNSCVLHFNSTGEMLFKIHQYRTLYSSKINSTMDLDVLEDINGFCVDIVFYYNEKVLNKAFELTIMQGNKVMQRFSKNADPSKRQKWLTSRFQDNALKLKKNWKIGLTAATAGVDIGAIKFCAGGDSNIIKPKGKNMESCHLLAASDPNPTPKERLTQVANNFSICAALGGNCSEFSACGDGGECVCFAGSTSKQCTHSTPTSSPTLNNVQTAVLPESSSESCVEKTGRIRDMVILTTSYNIGSYTFLVFTLFYYRHLRKLQDSIHSYQHRQRLPTPPNGHVQAETSFSMPRPHNSKLN</sequence>
<keyword evidence="2" id="KW-0812">Transmembrane</keyword>
<feature type="chain" id="PRO_5035736619" description="EGF-like domain-containing protein" evidence="3">
    <location>
        <begin position="20"/>
        <end position="538"/>
    </location>
</feature>
<feature type="transmembrane region" description="Helical" evidence="2">
    <location>
        <begin position="472"/>
        <end position="494"/>
    </location>
</feature>
<evidence type="ECO:0000256" key="2">
    <source>
        <dbReference type="SAM" id="Phobius"/>
    </source>
</evidence>
<evidence type="ECO:0000256" key="1">
    <source>
        <dbReference type="SAM" id="MobiDB-lite"/>
    </source>
</evidence>
<dbReference type="AlphaFoldDB" id="A0A8S1DNH2"/>
<comment type="caution">
    <text evidence="4">The sequence shown here is derived from an EMBL/GenBank/DDBJ whole genome shotgun (WGS) entry which is preliminary data.</text>
</comment>
<protein>
    <recommendedName>
        <fullName evidence="6">EGF-like domain-containing protein</fullName>
    </recommendedName>
</protein>
<feature type="signal peptide" evidence="3">
    <location>
        <begin position="1"/>
        <end position="19"/>
    </location>
</feature>
<evidence type="ECO:0000256" key="3">
    <source>
        <dbReference type="SAM" id="SignalP"/>
    </source>
</evidence>
<proteinExistence type="predicted"/>
<evidence type="ECO:0000313" key="4">
    <source>
        <dbReference type="EMBL" id="CAB3383775.1"/>
    </source>
</evidence>
<evidence type="ECO:0000313" key="5">
    <source>
        <dbReference type="Proteomes" id="UP000494165"/>
    </source>
</evidence>
<keyword evidence="2" id="KW-1133">Transmembrane helix</keyword>
<name>A0A8S1DNH2_9INSE</name>
<gene>
    <name evidence="4" type="ORF">CLODIP_2_CD03472</name>
</gene>
<feature type="region of interest" description="Disordered" evidence="1">
    <location>
        <begin position="508"/>
        <end position="538"/>
    </location>
</feature>
<organism evidence="4 5">
    <name type="scientific">Cloeon dipterum</name>
    <dbReference type="NCBI Taxonomy" id="197152"/>
    <lineage>
        <taxon>Eukaryota</taxon>
        <taxon>Metazoa</taxon>
        <taxon>Ecdysozoa</taxon>
        <taxon>Arthropoda</taxon>
        <taxon>Hexapoda</taxon>
        <taxon>Insecta</taxon>
        <taxon>Pterygota</taxon>
        <taxon>Palaeoptera</taxon>
        <taxon>Ephemeroptera</taxon>
        <taxon>Pisciforma</taxon>
        <taxon>Baetidae</taxon>
        <taxon>Cloeon</taxon>
    </lineage>
</organism>
<accession>A0A8S1DNH2</accession>
<keyword evidence="2" id="KW-0472">Membrane</keyword>
<keyword evidence="5" id="KW-1185">Reference proteome</keyword>
<evidence type="ECO:0008006" key="6">
    <source>
        <dbReference type="Google" id="ProtNLM"/>
    </source>
</evidence>
<reference evidence="4 5" key="1">
    <citation type="submission" date="2020-04" db="EMBL/GenBank/DDBJ databases">
        <authorList>
            <person name="Alioto T."/>
            <person name="Alioto T."/>
            <person name="Gomez Garrido J."/>
        </authorList>
    </citation>
    <scope>NUCLEOTIDE SEQUENCE [LARGE SCALE GENOMIC DNA]</scope>
</reference>